<name>A0A1G7FR85_9BACT</name>
<dbReference type="AlphaFoldDB" id="A0A1G7FR85"/>
<dbReference type="GO" id="GO:0000271">
    <property type="term" value="P:polysaccharide biosynthetic process"/>
    <property type="evidence" value="ECO:0007669"/>
    <property type="project" value="TreeGrafter"/>
</dbReference>
<keyword evidence="1" id="KW-1133">Transmembrane helix</keyword>
<evidence type="ECO:0000256" key="1">
    <source>
        <dbReference type="SAM" id="Phobius"/>
    </source>
</evidence>
<reference evidence="4" key="1">
    <citation type="submission" date="2016-10" db="EMBL/GenBank/DDBJ databases">
        <authorList>
            <person name="Varghese N."/>
            <person name="Submissions S."/>
        </authorList>
    </citation>
    <scope>NUCLEOTIDE SEQUENCE [LARGE SCALE GENOMIC DNA]</scope>
    <source>
        <strain evidence="4">GAS232</strain>
    </source>
</reference>
<evidence type="ECO:0000313" key="4">
    <source>
        <dbReference type="Proteomes" id="UP000182427"/>
    </source>
</evidence>
<dbReference type="PANTHER" id="PTHR23028">
    <property type="entry name" value="ACETYLTRANSFERASE"/>
    <property type="match status" value="1"/>
</dbReference>
<dbReference type="OrthoDB" id="290051at2"/>
<proteinExistence type="predicted"/>
<dbReference type="GO" id="GO:0016020">
    <property type="term" value="C:membrane"/>
    <property type="evidence" value="ECO:0007669"/>
    <property type="project" value="TreeGrafter"/>
</dbReference>
<dbReference type="InterPro" id="IPR050879">
    <property type="entry name" value="Acyltransferase_3"/>
</dbReference>
<feature type="transmembrane region" description="Helical" evidence="1">
    <location>
        <begin position="102"/>
        <end position="119"/>
    </location>
</feature>
<feature type="transmembrane region" description="Helical" evidence="1">
    <location>
        <begin position="232"/>
        <end position="251"/>
    </location>
</feature>
<feature type="transmembrane region" description="Helical" evidence="1">
    <location>
        <begin position="66"/>
        <end position="82"/>
    </location>
</feature>
<dbReference type="EMBL" id="LT629690">
    <property type="protein sequence ID" value="SDE78426.1"/>
    <property type="molecule type" value="Genomic_DNA"/>
</dbReference>
<keyword evidence="1" id="KW-0472">Membrane</keyword>
<keyword evidence="4" id="KW-1185">Reference proteome</keyword>
<evidence type="ECO:0000313" key="3">
    <source>
        <dbReference type="EMBL" id="SDE78426.1"/>
    </source>
</evidence>
<protein>
    <submittedName>
        <fullName evidence="3">Exopolysaccharide production protein ExoZ</fullName>
    </submittedName>
</protein>
<gene>
    <name evidence="3" type="ORF">SAMN05444167_0426</name>
</gene>
<keyword evidence="1" id="KW-0812">Transmembrane</keyword>
<dbReference type="Pfam" id="PF01757">
    <property type="entry name" value="Acyl_transf_3"/>
    <property type="match status" value="1"/>
</dbReference>
<feature type="transmembrane region" description="Helical" evidence="1">
    <location>
        <begin position="182"/>
        <end position="200"/>
    </location>
</feature>
<feature type="transmembrane region" description="Helical" evidence="1">
    <location>
        <begin position="156"/>
        <end position="175"/>
    </location>
</feature>
<feature type="transmembrane region" description="Helical" evidence="1">
    <location>
        <begin position="263"/>
        <end position="282"/>
    </location>
</feature>
<feature type="transmembrane region" description="Helical" evidence="1">
    <location>
        <begin position="206"/>
        <end position="227"/>
    </location>
</feature>
<dbReference type="Proteomes" id="UP000182427">
    <property type="component" value="Chromosome I"/>
</dbReference>
<feature type="transmembrane region" description="Helical" evidence="1">
    <location>
        <begin position="329"/>
        <end position="350"/>
    </location>
</feature>
<evidence type="ECO:0000259" key="2">
    <source>
        <dbReference type="Pfam" id="PF01757"/>
    </source>
</evidence>
<organism evidence="3 4">
    <name type="scientific">Terriglobus roseus</name>
    <dbReference type="NCBI Taxonomy" id="392734"/>
    <lineage>
        <taxon>Bacteria</taxon>
        <taxon>Pseudomonadati</taxon>
        <taxon>Acidobacteriota</taxon>
        <taxon>Terriglobia</taxon>
        <taxon>Terriglobales</taxon>
        <taxon>Acidobacteriaceae</taxon>
        <taxon>Terriglobus</taxon>
    </lineage>
</organism>
<feature type="transmembrane region" description="Helical" evidence="1">
    <location>
        <begin position="294"/>
        <end position="317"/>
    </location>
</feature>
<dbReference type="GO" id="GO:0016747">
    <property type="term" value="F:acyltransferase activity, transferring groups other than amino-acyl groups"/>
    <property type="evidence" value="ECO:0007669"/>
    <property type="project" value="InterPro"/>
</dbReference>
<sequence length="381" mass="43263">MSDLSVSNSTAEIVAPSIGPQETKQKIYSIQHLRWFAATLVVMRHTLGHFPDEVISRNYLTRSGEFGVDIFFVISGFILWYISAQSRPRPFPFLLNRITRIYPPYWFFTLAMVATAIVLPKAFRFAYVKPLFVAKSLLLFPAWHPILHNINPVLPIGWTLQYEVFFYLLFAVLLLLPPSKRLLGNLSALIVLVVLGRLVHFNSPPLHVYTDLPLLEFGAGMVIGALYEKRRLVPPFVGIGMAIVALVWMYPMTRFVDSVYRPLAWGPQAALLVYGILSAEYGTRVTWNLRLLELLGDASYSLYLCHLFALGALRMVWKPFPEFGTTACVLYVLTGILLATVMGLLSHIYLEKPMVKVMRRFVERFLAKKKSTTAFPVESRA</sequence>
<dbReference type="InterPro" id="IPR002656">
    <property type="entry name" value="Acyl_transf_3_dom"/>
</dbReference>
<dbReference type="RefSeq" id="WP_083343692.1">
    <property type="nucleotide sequence ID" value="NZ_LT629690.1"/>
</dbReference>
<accession>A0A1G7FR85</accession>
<feature type="domain" description="Acyltransferase 3" evidence="2">
    <location>
        <begin position="27"/>
        <end position="340"/>
    </location>
</feature>
<dbReference type="PANTHER" id="PTHR23028:SF131">
    <property type="entry name" value="BLR2367 PROTEIN"/>
    <property type="match status" value="1"/>
</dbReference>